<dbReference type="EMBL" id="CP036290">
    <property type="protein sequence ID" value="QDU83049.1"/>
    <property type="molecule type" value="Genomic_DNA"/>
</dbReference>
<proteinExistence type="inferred from homology"/>
<dbReference type="InterPro" id="IPR011657">
    <property type="entry name" value="CNT_C_dom"/>
</dbReference>
<feature type="domain" description="Concentrative nucleoside transporter C-terminal" evidence="9">
    <location>
        <begin position="207"/>
        <end position="414"/>
    </location>
</feature>
<keyword evidence="12" id="KW-1185">Reference proteome</keyword>
<feature type="transmembrane region" description="Helical" evidence="7">
    <location>
        <begin position="360"/>
        <end position="384"/>
    </location>
</feature>
<gene>
    <name evidence="11" type="primary">psuT</name>
    <name evidence="11" type="ORF">Pla163_01450</name>
</gene>
<dbReference type="RefSeq" id="WP_145182056.1">
    <property type="nucleotide sequence ID" value="NZ_CP036290.1"/>
</dbReference>
<name>A0A518CUZ9_9BACT</name>
<comment type="similarity">
    <text evidence="2">Belongs to the concentrative nucleoside transporter (CNT) (TC 2.A.41) family.</text>
</comment>
<dbReference type="InterPro" id="IPR002668">
    <property type="entry name" value="CNT_N_dom"/>
</dbReference>
<dbReference type="GO" id="GO:0015293">
    <property type="term" value="F:symporter activity"/>
    <property type="evidence" value="ECO:0007669"/>
    <property type="project" value="TreeGrafter"/>
</dbReference>
<evidence type="ECO:0000256" key="5">
    <source>
        <dbReference type="ARBA" id="ARBA00022989"/>
    </source>
</evidence>
<evidence type="ECO:0000259" key="8">
    <source>
        <dbReference type="Pfam" id="PF01773"/>
    </source>
</evidence>
<accession>A0A518CUZ9</accession>
<evidence type="ECO:0000259" key="9">
    <source>
        <dbReference type="Pfam" id="PF07662"/>
    </source>
</evidence>
<sequence length="417" mass="44362">MLIARAFLGLALFCFFAWLVSSNRRAFPWRVVIGGLILQFALGIWTQTTESGRAFFSSIAELAKKLIAMAEPGAQLVFGPLANFEAMAEVFGPDNAFVFAFAGTGLAAILFFSALMAVLYHLGIMQILVWLLARVLSGVLGVSGAEAMAMAANVFVGQTEAPLVVRPYLAKMTMSELNALMTGGFATIAGSVLAIYMGLIGDELGPHLLTASVMSAPAAFLMAKIMLPETQVSATGGKPQLRFERTASNVVEAAAQGTTDGLKLWLNVIAMLIAFTALVQFVNWPLEAWTGLNLNDVFGYVFAPVAWIMGVEGWHDCQMLGSLLGFKIAVNEFVAFDQMHTLLAQTGEATFEHTRTAKMAAYSLCGFANFASIGIQIGGLGALVPERRADLAKLAVRAMIGGACASWMTATVAGVFV</sequence>
<evidence type="ECO:0000313" key="11">
    <source>
        <dbReference type="EMBL" id="QDU83049.1"/>
    </source>
</evidence>
<evidence type="ECO:0000256" key="3">
    <source>
        <dbReference type="ARBA" id="ARBA00022475"/>
    </source>
</evidence>
<feature type="domain" description="Nucleoside transporter/FeoB GTPase Gate" evidence="10">
    <location>
        <begin position="108"/>
        <end position="202"/>
    </location>
</feature>
<feature type="transmembrane region" description="Helical" evidence="7">
    <location>
        <begin position="96"/>
        <end position="120"/>
    </location>
</feature>
<dbReference type="InterPro" id="IPR011642">
    <property type="entry name" value="Gate_dom"/>
</dbReference>
<feature type="domain" description="Concentrative nucleoside transporter N-terminal" evidence="8">
    <location>
        <begin position="8"/>
        <end position="81"/>
    </location>
</feature>
<dbReference type="GO" id="GO:0005337">
    <property type="term" value="F:nucleoside transmembrane transporter activity"/>
    <property type="evidence" value="ECO:0007669"/>
    <property type="project" value="InterPro"/>
</dbReference>
<evidence type="ECO:0000256" key="1">
    <source>
        <dbReference type="ARBA" id="ARBA00004651"/>
    </source>
</evidence>
<keyword evidence="6 7" id="KW-0472">Membrane</keyword>
<feature type="transmembrane region" description="Helical" evidence="7">
    <location>
        <begin position="264"/>
        <end position="285"/>
    </location>
</feature>
<protein>
    <submittedName>
        <fullName evidence="11">Pseudouridine transporter</fullName>
    </submittedName>
</protein>
<dbReference type="Pfam" id="PF01773">
    <property type="entry name" value="Nucleos_tra2_N"/>
    <property type="match status" value="1"/>
</dbReference>
<evidence type="ECO:0000256" key="4">
    <source>
        <dbReference type="ARBA" id="ARBA00022692"/>
    </source>
</evidence>
<dbReference type="PANTHER" id="PTHR10590">
    <property type="entry name" value="SODIUM/NUCLEOSIDE COTRANSPORTER"/>
    <property type="match status" value="1"/>
</dbReference>
<feature type="transmembrane region" description="Helical" evidence="7">
    <location>
        <begin position="177"/>
        <end position="196"/>
    </location>
</feature>
<dbReference type="PANTHER" id="PTHR10590:SF4">
    <property type="entry name" value="SOLUTE CARRIER FAMILY 28 MEMBER 3"/>
    <property type="match status" value="1"/>
</dbReference>
<dbReference type="Pfam" id="PF07670">
    <property type="entry name" value="Gate"/>
    <property type="match status" value="1"/>
</dbReference>
<dbReference type="Proteomes" id="UP000319342">
    <property type="component" value="Chromosome"/>
</dbReference>
<dbReference type="OrthoDB" id="9766455at2"/>
<keyword evidence="4 7" id="KW-0812">Transmembrane</keyword>
<organism evidence="11 12">
    <name type="scientific">Rohdeia mirabilis</name>
    <dbReference type="NCBI Taxonomy" id="2528008"/>
    <lineage>
        <taxon>Bacteria</taxon>
        <taxon>Pseudomonadati</taxon>
        <taxon>Planctomycetota</taxon>
        <taxon>Planctomycetia</taxon>
        <taxon>Planctomycetia incertae sedis</taxon>
        <taxon>Rohdeia</taxon>
    </lineage>
</organism>
<dbReference type="InterPro" id="IPR008276">
    <property type="entry name" value="C_nuclsd_transpt"/>
</dbReference>
<evidence type="ECO:0000256" key="7">
    <source>
        <dbReference type="SAM" id="Phobius"/>
    </source>
</evidence>
<comment type="subcellular location">
    <subcellularLocation>
        <location evidence="1">Cell membrane</location>
        <topology evidence="1">Multi-pass membrane protein</topology>
    </subcellularLocation>
</comment>
<evidence type="ECO:0000256" key="2">
    <source>
        <dbReference type="ARBA" id="ARBA00009033"/>
    </source>
</evidence>
<feature type="transmembrane region" description="Helical" evidence="7">
    <location>
        <begin position="396"/>
        <end position="416"/>
    </location>
</feature>
<reference evidence="11 12" key="1">
    <citation type="submission" date="2019-02" db="EMBL/GenBank/DDBJ databases">
        <title>Deep-cultivation of Planctomycetes and their phenomic and genomic characterization uncovers novel biology.</title>
        <authorList>
            <person name="Wiegand S."/>
            <person name="Jogler M."/>
            <person name="Boedeker C."/>
            <person name="Pinto D."/>
            <person name="Vollmers J."/>
            <person name="Rivas-Marin E."/>
            <person name="Kohn T."/>
            <person name="Peeters S.H."/>
            <person name="Heuer A."/>
            <person name="Rast P."/>
            <person name="Oberbeckmann S."/>
            <person name="Bunk B."/>
            <person name="Jeske O."/>
            <person name="Meyerdierks A."/>
            <person name="Storesund J.E."/>
            <person name="Kallscheuer N."/>
            <person name="Luecker S."/>
            <person name="Lage O.M."/>
            <person name="Pohl T."/>
            <person name="Merkel B.J."/>
            <person name="Hornburger P."/>
            <person name="Mueller R.-W."/>
            <person name="Bruemmer F."/>
            <person name="Labrenz M."/>
            <person name="Spormann A.M."/>
            <person name="Op den Camp H."/>
            <person name="Overmann J."/>
            <person name="Amann R."/>
            <person name="Jetten M.S.M."/>
            <person name="Mascher T."/>
            <person name="Medema M.H."/>
            <person name="Devos D.P."/>
            <person name="Kaster A.-K."/>
            <person name="Ovreas L."/>
            <person name="Rohde M."/>
            <person name="Galperin M.Y."/>
            <person name="Jogler C."/>
        </authorList>
    </citation>
    <scope>NUCLEOTIDE SEQUENCE [LARGE SCALE GENOMIC DNA]</scope>
    <source>
        <strain evidence="11 12">Pla163</strain>
    </source>
</reference>
<evidence type="ECO:0000256" key="6">
    <source>
        <dbReference type="ARBA" id="ARBA00023136"/>
    </source>
</evidence>
<dbReference type="AlphaFoldDB" id="A0A518CUZ9"/>
<evidence type="ECO:0000259" key="10">
    <source>
        <dbReference type="Pfam" id="PF07670"/>
    </source>
</evidence>
<keyword evidence="3" id="KW-1003">Cell membrane</keyword>
<dbReference type="Pfam" id="PF07662">
    <property type="entry name" value="Nucleos_tra2_C"/>
    <property type="match status" value="1"/>
</dbReference>
<dbReference type="GO" id="GO:0005886">
    <property type="term" value="C:plasma membrane"/>
    <property type="evidence" value="ECO:0007669"/>
    <property type="project" value="UniProtKB-SubCell"/>
</dbReference>
<keyword evidence="5 7" id="KW-1133">Transmembrane helix</keyword>
<feature type="transmembrane region" description="Helical" evidence="7">
    <location>
        <begin position="127"/>
        <end position="157"/>
    </location>
</feature>
<evidence type="ECO:0000313" key="12">
    <source>
        <dbReference type="Proteomes" id="UP000319342"/>
    </source>
</evidence>